<protein>
    <submittedName>
        <fullName evidence="2">Uncharacterized protein</fullName>
    </submittedName>
</protein>
<gene>
    <name evidence="2" type="ORF">BDV28DRAFT_140550</name>
</gene>
<evidence type="ECO:0000313" key="3">
    <source>
        <dbReference type="Proteomes" id="UP000327118"/>
    </source>
</evidence>
<dbReference type="EMBL" id="ML739277">
    <property type="protein sequence ID" value="KAE8349759.1"/>
    <property type="molecule type" value="Genomic_DNA"/>
</dbReference>
<organism evidence="2 3">
    <name type="scientific">Aspergillus coremiiformis</name>
    <dbReference type="NCBI Taxonomy" id="138285"/>
    <lineage>
        <taxon>Eukaryota</taxon>
        <taxon>Fungi</taxon>
        <taxon>Dikarya</taxon>
        <taxon>Ascomycota</taxon>
        <taxon>Pezizomycotina</taxon>
        <taxon>Eurotiomycetes</taxon>
        <taxon>Eurotiomycetidae</taxon>
        <taxon>Eurotiales</taxon>
        <taxon>Aspergillaceae</taxon>
        <taxon>Aspergillus</taxon>
        <taxon>Aspergillus subgen. Circumdati</taxon>
    </lineage>
</organism>
<dbReference type="AlphaFoldDB" id="A0A5N6YZC0"/>
<keyword evidence="1" id="KW-0472">Membrane</keyword>
<feature type="transmembrane region" description="Helical" evidence="1">
    <location>
        <begin position="16"/>
        <end position="36"/>
    </location>
</feature>
<accession>A0A5N6YZC0</accession>
<keyword evidence="1" id="KW-1133">Transmembrane helix</keyword>
<keyword evidence="3" id="KW-1185">Reference proteome</keyword>
<evidence type="ECO:0000313" key="2">
    <source>
        <dbReference type="EMBL" id="KAE8349759.1"/>
    </source>
</evidence>
<evidence type="ECO:0000256" key="1">
    <source>
        <dbReference type="SAM" id="Phobius"/>
    </source>
</evidence>
<name>A0A5N6YZC0_9EURO</name>
<reference evidence="3" key="1">
    <citation type="submission" date="2019-04" db="EMBL/GenBank/DDBJ databases">
        <title>Friends and foes A comparative genomics studyof 23 Aspergillus species from section Flavi.</title>
        <authorList>
            <consortium name="DOE Joint Genome Institute"/>
            <person name="Kjaerbolling I."/>
            <person name="Vesth T."/>
            <person name="Frisvad J.C."/>
            <person name="Nybo J.L."/>
            <person name="Theobald S."/>
            <person name="Kildgaard S."/>
            <person name="Isbrandt T."/>
            <person name="Kuo A."/>
            <person name="Sato A."/>
            <person name="Lyhne E.K."/>
            <person name="Kogle M.E."/>
            <person name="Wiebenga A."/>
            <person name="Kun R.S."/>
            <person name="Lubbers R.J."/>
            <person name="Makela M.R."/>
            <person name="Barry K."/>
            <person name="Chovatia M."/>
            <person name="Clum A."/>
            <person name="Daum C."/>
            <person name="Haridas S."/>
            <person name="He G."/>
            <person name="LaButti K."/>
            <person name="Lipzen A."/>
            <person name="Mondo S."/>
            <person name="Riley R."/>
            <person name="Salamov A."/>
            <person name="Simmons B.A."/>
            <person name="Magnuson J.K."/>
            <person name="Henrissat B."/>
            <person name="Mortensen U.H."/>
            <person name="Larsen T.O."/>
            <person name="Devries R.P."/>
            <person name="Grigoriev I.V."/>
            <person name="Machida M."/>
            <person name="Baker S.E."/>
            <person name="Andersen M.R."/>
        </authorList>
    </citation>
    <scope>NUCLEOTIDE SEQUENCE [LARGE SCALE GENOMIC DNA]</scope>
    <source>
        <strain evidence="3">CBS 553.77</strain>
    </source>
</reference>
<sequence>MTALNSFLFGFHEGKLVLSVMIGFVLLAMFSIARVYRECPDVCTYEDPSSRI</sequence>
<dbReference type="Proteomes" id="UP000327118">
    <property type="component" value="Unassembled WGS sequence"/>
</dbReference>
<keyword evidence="1" id="KW-0812">Transmembrane</keyword>
<proteinExistence type="predicted"/>